<keyword evidence="3" id="KW-0645">Protease</keyword>
<evidence type="ECO:0000256" key="8">
    <source>
        <dbReference type="ARBA" id="ARBA00023049"/>
    </source>
</evidence>
<evidence type="ECO:0000313" key="13">
    <source>
        <dbReference type="EMBL" id="RCK79220.1"/>
    </source>
</evidence>
<evidence type="ECO:0000256" key="5">
    <source>
        <dbReference type="ARBA" id="ARBA00022729"/>
    </source>
</evidence>
<keyword evidence="7" id="KW-0862">Zinc</keyword>
<evidence type="ECO:0000256" key="9">
    <source>
        <dbReference type="ARBA" id="ARBA00023316"/>
    </source>
</evidence>
<comment type="cofactor">
    <cofactor evidence="1">
        <name>Zn(2+)</name>
        <dbReference type="ChEBI" id="CHEBI:29105"/>
    </cofactor>
</comment>
<comment type="caution">
    <text evidence="13">The sequence shown here is derived from an EMBL/GenBank/DDBJ whole genome shotgun (WGS) entry which is preliminary data.</text>
</comment>
<dbReference type="GO" id="GO:0046872">
    <property type="term" value="F:metal ion binding"/>
    <property type="evidence" value="ECO:0007669"/>
    <property type="project" value="UniProtKB-KW"/>
</dbReference>
<dbReference type="SUPFAM" id="SSF55166">
    <property type="entry name" value="Hedgehog/DD-peptidase"/>
    <property type="match status" value="1"/>
</dbReference>
<dbReference type="GO" id="GO:0006508">
    <property type="term" value="P:proteolysis"/>
    <property type="evidence" value="ECO:0007669"/>
    <property type="project" value="UniProtKB-KW"/>
</dbReference>
<evidence type="ECO:0000313" key="14">
    <source>
        <dbReference type="Proteomes" id="UP000252355"/>
    </source>
</evidence>
<comment type="pathway">
    <text evidence="2">Cell wall biogenesis; cell wall polysaccharide biosynthesis.</text>
</comment>
<sequence>MGDLSRNFSKSEFACRCCGKTDIDPRLVDALQELRDLAGAPVRVTSGYRCPDHNRAVGGAKQSRHLLGHAADIVIKGLSVAGMYELAERVDAFREGGIGVYPERGFIHVDIREERVRWGHLDGKYVSLEEAMKTNGGDRNAAV</sequence>
<dbReference type="AlphaFoldDB" id="A0A367ZME8"/>
<evidence type="ECO:0000256" key="11">
    <source>
        <dbReference type="ARBA" id="ARBA00093666"/>
    </source>
</evidence>
<evidence type="ECO:0000256" key="6">
    <source>
        <dbReference type="ARBA" id="ARBA00022801"/>
    </source>
</evidence>
<dbReference type="Pfam" id="PF08291">
    <property type="entry name" value="Peptidase_M15_3"/>
    <property type="match status" value="1"/>
</dbReference>
<keyword evidence="6" id="KW-0378">Hydrolase</keyword>
<evidence type="ECO:0000256" key="2">
    <source>
        <dbReference type="ARBA" id="ARBA00004776"/>
    </source>
</evidence>
<keyword evidence="8" id="KW-0482">Metalloprotease</keyword>
<feature type="domain" description="Peptidase M15A C-terminal" evidence="12">
    <location>
        <begin position="7"/>
        <end position="110"/>
    </location>
</feature>
<dbReference type="InterPro" id="IPR010275">
    <property type="entry name" value="MepK"/>
</dbReference>
<name>A0A367ZME8_9BACT</name>
<evidence type="ECO:0000256" key="4">
    <source>
        <dbReference type="ARBA" id="ARBA00022723"/>
    </source>
</evidence>
<evidence type="ECO:0000259" key="12">
    <source>
        <dbReference type="Pfam" id="PF08291"/>
    </source>
</evidence>
<keyword evidence="9" id="KW-0961">Cell wall biogenesis/degradation</keyword>
<keyword evidence="4" id="KW-0479">Metal-binding</keyword>
<dbReference type="Proteomes" id="UP000252355">
    <property type="component" value="Unassembled WGS sequence"/>
</dbReference>
<dbReference type="EMBL" id="QOQW01000015">
    <property type="protein sequence ID" value="RCK79220.1"/>
    <property type="molecule type" value="Genomic_DNA"/>
</dbReference>
<keyword evidence="5" id="KW-0732">Signal</keyword>
<evidence type="ECO:0000256" key="7">
    <source>
        <dbReference type="ARBA" id="ARBA00022833"/>
    </source>
</evidence>
<evidence type="ECO:0000256" key="1">
    <source>
        <dbReference type="ARBA" id="ARBA00001947"/>
    </source>
</evidence>
<dbReference type="InterPro" id="IPR013230">
    <property type="entry name" value="Peptidase_M15A_C"/>
</dbReference>
<comment type="similarity">
    <text evidence="10">Belongs to the peptidase M15 family.</text>
</comment>
<dbReference type="PANTHER" id="PTHR37425:SF1">
    <property type="entry name" value="OUTER MEMBRANE PROTEIN"/>
    <property type="match status" value="1"/>
</dbReference>
<proteinExistence type="inferred from homology"/>
<dbReference type="Gene3D" id="3.30.1380.10">
    <property type="match status" value="1"/>
</dbReference>
<dbReference type="GO" id="GO:0071555">
    <property type="term" value="P:cell wall organization"/>
    <property type="evidence" value="ECO:0007669"/>
    <property type="project" value="UniProtKB-KW"/>
</dbReference>
<dbReference type="PANTHER" id="PTHR37425">
    <property type="match status" value="1"/>
</dbReference>
<evidence type="ECO:0000256" key="3">
    <source>
        <dbReference type="ARBA" id="ARBA00022670"/>
    </source>
</evidence>
<reference evidence="13 14" key="1">
    <citation type="submission" date="2018-05" db="EMBL/GenBank/DDBJ databases">
        <title>A metagenomic window into the 2 km-deep terrestrial subsurface aquifer revealed taxonomically and functionally diverse microbial community comprising novel uncultured bacterial lineages.</title>
        <authorList>
            <person name="Kadnikov V.V."/>
            <person name="Mardanov A.V."/>
            <person name="Beletsky A.V."/>
            <person name="Banks D."/>
            <person name="Pimenov N.V."/>
            <person name="Frank Y.A."/>
            <person name="Karnachuk O.V."/>
            <person name="Ravin N.V."/>
        </authorList>
    </citation>
    <scope>NUCLEOTIDE SEQUENCE [LARGE SCALE GENOMIC DNA]</scope>
    <source>
        <strain evidence="13">BY5</strain>
    </source>
</reference>
<protein>
    <recommendedName>
        <fullName evidence="11">Murein endopeptidase K</fullName>
    </recommendedName>
</protein>
<accession>A0A367ZME8</accession>
<organism evidence="13 14">
    <name type="scientific">Candidatus Ozemobacter sibiricus</name>
    <dbReference type="NCBI Taxonomy" id="2268124"/>
    <lineage>
        <taxon>Bacteria</taxon>
        <taxon>Candidatus Ozemobacteria</taxon>
        <taxon>Candidatus Ozemobacterales</taxon>
        <taxon>Candidatus Ozemobacteraceae</taxon>
        <taxon>Candidatus Ozemobacter</taxon>
    </lineage>
</organism>
<dbReference type="GO" id="GO:0008237">
    <property type="term" value="F:metallopeptidase activity"/>
    <property type="evidence" value="ECO:0007669"/>
    <property type="project" value="UniProtKB-KW"/>
</dbReference>
<evidence type="ECO:0000256" key="10">
    <source>
        <dbReference type="ARBA" id="ARBA00093448"/>
    </source>
</evidence>
<dbReference type="InterPro" id="IPR009045">
    <property type="entry name" value="Zn_M74/Hedgehog-like"/>
</dbReference>
<gene>
    <name evidence="13" type="ORF">OZSIB_0334</name>
</gene>